<name>A0A059FXD7_9PROT</name>
<dbReference type="InterPro" id="IPR050055">
    <property type="entry name" value="EF-Tu_GTPase"/>
</dbReference>
<dbReference type="SUPFAM" id="SSF52540">
    <property type="entry name" value="P-loop containing nucleoside triphosphate hydrolases"/>
    <property type="match status" value="1"/>
</dbReference>
<evidence type="ECO:0000256" key="4">
    <source>
        <dbReference type="ARBA" id="ARBA00022917"/>
    </source>
</evidence>
<keyword evidence="5" id="KW-0342">GTP-binding</keyword>
<evidence type="ECO:0000256" key="2">
    <source>
        <dbReference type="ARBA" id="ARBA00022490"/>
    </source>
</evidence>
<dbReference type="Gene3D" id="1.10.10.10">
    <property type="entry name" value="Winged helix-like DNA-binding domain superfamily/Winged helix DNA-binding domain"/>
    <property type="match status" value="1"/>
</dbReference>
<dbReference type="GO" id="GO:0003924">
    <property type="term" value="F:GTPase activity"/>
    <property type="evidence" value="ECO:0007669"/>
    <property type="project" value="InterPro"/>
</dbReference>
<dbReference type="GO" id="GO:0005829">
    <property type="term" value="C:cytosol"/>
    <property type="evidence" value="ECO:0007669"/>
    <property type="project" value="TreeGrafter"/>
</dbReference>
<comment type="subcellular location">
    <subcellularLocation>
        <location evidence="1">Cytoplasm</location>
    </subcellularLocation>
</comment>
<proteinExistence type="predicted"/>
<keyword evidence="3" id="KW-0547">Nucleotide-binding</keyword>
<comment type="caution">
    <text evidence="7">The sequence shown here is derived from an EMBL/GenBank/DDBJ whole genome shotgun (WGS) entry which is preliminary data.</text>
</comment>
<keyword evidence="8" id="KW-1185">Reference proteome</keyword>
<protein>
    <submittedName>
        <fullName evidence="7">Selenocysteine-specific translation elongation factor</fullName>
    </submittedName>
</protein>
<dbReference type="Gene3D" id="3.40.50.300">
    <property type="entry name" value="P-loop containing nucleotide triphosphate hydrolases"/>
    <property type="match status" value="1"/>
</dbReference>
<dbReference type="Proteomes" id="UP000025061">
    <property type="component" value="Unassembled WGS sequence"/>
</dbReference>
<evidence type="ECO:0000256" key="5">
    <source>
        <dbReference type="ARBA" id="ARBA00023134"/>
    </source>
</evidence>
<dbReference type="InterPro" id="IPR036388">
    <property type="entry name" value="WH-like_DNA-bd_sf"/>
</dbReference>
<dbReference type="AlphaFoldDB" id="A0A059FXD7"/>
<dbReference type="PANTHER" id="PTHR43721:SF22">
    <property type="entry name" value="ELONGATION FACTOR TU, MITOCHONDRIAL"/>
    <property type="match status" value="1"/>
</dbReference>
<dbReference type="GO" id="GO:0003723">
    <property type="term" value="F:RNA binding"/>
    <property type="evidence" value="ECO:0007669"/>
    <property type="project" value="InterPro"/>
</dbReference>
<dbReference type="SUPFAM" id="SSF50465">
    <property type="entry name" value="EF-Tu/eEF-1alpha/eIF2-gamma C-terminal domain"/>
    <property type="match status" value="1"/>
</dbReference>
<evidence type="ECO:0000256" key="3">
    <source>
        <dbReference type="ARBA" id="ARBA00022741"/>
    </source>
</evidence>
<dbReference type="PATRIC" id="fig|1280951.3.peg.1287"/>
<dbReference type="CDD" id="cd15491">
    <property type="entry name" value="selB_III"/>
    <property type="match status" value="1"/>
</dbReference>
<dbReference type="Pfam" id="PF25461">
    <property type="entry name" value="Beta-barrel_SelB"/>
    <property type="match status" value="1"/>
</dbReference>
<dbReference type="InterPro" id="IPR009001">
    <property type="entry name" value="Transl_elong_EF1A/Init_IF2_C"/>
</dbReference>
<gene>
    <name evidence="7" type="ORF">HHI_06364</name>
</gene>
<dbReference type="OrthoDB" id="9811804at2"/>
<dbReference type="PROSITE" id="PS51722">
    <property type="entry name" value="G_TR_2"/>
    <property type="match status" value="1"/>
</dbReference>
<dbReference type="InterPro" id="IPR000795">
    <property type="entry name" value="T_Tr_GTP-bd_dom"/>
</dbReference>
<dbReference type="GO" id="GO:0005525">
    <property type="term" value="F:GTP binding"/>
    <property type="evidence" value="ECO:0007669"/>
    <property type="project" value="UniProtKB-KW"/>
</dbReference>
<dbReference type="InterPro" id="IPR004535">
    <property type="entry name" value="Transl_elong_SelB"/>
</dbReference>
<dbReference type="PANTHER" id="PTHR43721">
    <property type="entry name" value="ELONGATION FACTOR TU-RELATED"/>
    <property type="match status" value="1"/>
</dbReference>
<dbReference type="Gene3D" id="2.40.30.10">
    <property type="entry name" value="Translation factors"/>
    <property type="match status" value="1"/>
</dbReference>
<dbReference type="Pfam" id="PF09107">
    <property type="entry name" value="WHD_3rd_SelB"/>
    <property type="match status" value="1"/>
</dbReference>
<dbReference type="EMBL" id="ARYI01000004">
    <property type="protein sequence ID" value="KCZ95272.1"/>
    <property type="molecule type" value="Genomic_DNA"/>
</dbReference>
<dbReference type="NCBIfam" id="TIGR00475">
    <property type="entry name" value="selB"/>
    <property type="match status" value="1"/>
</dbReference>
<dbReference type="GO" id="GO:0001514">
    <property type="term" value="P:selenocysteine incorporation"/>
    <property type="evidence" value="ECO:0007669"/>
    <property type="project" value="InterPro"/>
</dbReference>
<dbReference type="InterPro" id="IPR015191">
    <property type="entry name" value="SelB_WHD4"/>
</dbReference>
<evidence type="ECO:0000313" key="8">
    <source>
        <dbReference type="Proteomes" id="UP000025061"/>
    </source>
</evidence>
<dbReference type="SUPFAM" id="SSF46785">
    <property type="entry name" value="Winged helix' DNA-binding domain"/>
    <property type="match status" value="1"/>
</dbReference>
<dbReference type="InterPro" id="IPR057335">
    <property type="entry name" value="Beta-barrel_SelB"/>
</dbReference>
<feature type="domain" description="Tr-type G" evidence="6">
    <location>
        <begin position="1"/>
        <end position="171"/>
    </location>
</feature>
<dbReference type="InterPro" id="IPR036390">
    <property type="entry name" value="WH_DNA-bd_sf"/>
</dbReference>
<sequence length="623" mass="64225">MKSCPVIVIGHVDHGKTSLVGALTGIETDRLPEEKARGLSITSGFAYLKGGDANIDLVDAPGHQNFIRAMVGGAAGARSAALVVSAAEGVEAQTLEHIAVIETLGIHAGIVVLSKADLVAPSERPGRKVALQAALAGTAFRDAPLIFCSAVTGEGLEDIAAALRGLAALPAGAGPAGAFLAIDRVFVAEGHGTVVTGTLLGRSLKPADELLLAPSGEIVTIRRIEVRGETVSMAQPGERTALNLRGVAASKIKPGDVVHAADAGAASLNLDAAISVSARAGRPVRHMEEIRVLYGTGNGVATLRLLGRKEVSPGETGFAQLRFTAPAAAFAGQRAVLRSLSPSQTLGGAIILDPAATPLTASKALRLATLEAAYRGDTLALAAALAAEQGGVARLGDVCRLARAPEASVRASLGEAFTQIADGFVSPAAVVAEARDAYLARLCAYHAEHRLRPQAPRSEILAGHVSLLLNLHVEESLAAAGVIRLSGGGVALAIHDAAANLTPDQTARMHGLARQLQADGLTPSGTAALIRSPEDAELLELLVERGEVIRLSNVSLKQTIWLHAEAVSSAIQMLRTGFPGETAFTTGEAREALKTSRKHIVPLLEYLDAAGITQRQGDTRCMV</sequence>
<keyword evidence="2" id="KW-0963">Cytoplasm</keyword>
<keyword evidence="7" id="KW-0251">Elongation factor</keyword>
<dbReference type="RefSeq" id="WP_011647480.1">
    <property type="nucleotide sequence ID" value="NZ_ARYI01000004.1"/>
</dbReference>
<dbReference type="GO" id="GO:0003746">
    <property type="term" value="F:translation elongation factor activity"/>
    <property type="evidence" value="ECO:0007669"/>
    <property type="project" value="UniProtKB-KW"/>
</dbReference>
<dbReference type="SUPFAM" id="SSF50447">
    <property type="entry name" value="Translation proteins"/>
    <property type="match status" value="1"/>
</dbReference>
<organism evidence="7 8">
    <name type="scientific">Hyphomonas hirschiana VP5</name>
    <dbReference type="NCBI Taxonomy" id="1280951"/>
    <lineage>
        <taxon>Bacteria</taxon>
        <taxon>Pseudomonadati</taxon>
        <taxon>Pseudomonadota</taxon>
        <taxon>Alphaproteobacteria</taxon>
        <taxon>Hyphomonadales</taxon>
        <taxon>Hyphomonadaceae</taxon>
        <taxon>Hyphomonas</taxon>
    </lineage>
</organism>
<dbReference type="InterPro" id="IPR009000">
    <property type="entry name" value="Transl_B-barrel_sf"/>
</dbReference>
<dbReference type="Gene3D" id="1.10.10.2770">
    <property type="match status" value="1"/>
</dbReference>
<reference evidence="7 8" key="1">
    <citation type="submission" date="2013-04" db="EMBL/GenBank/DDBJ databases">
        <title>Hyphomonas hirschiana VP5 Genome Sequencing.</title>
        <authorList>
            <person name="Lai Q."/>
            <person name="Shao Z."/>
        </authorList>
    </citation>
    <scope>NUCLEOTIDE SEQUENCE [LARGE SCALE GENOMIC DNA]</scope>
    <source>
        <strain evidence="7 8">VP5</strain>
    </source>
</reference>
<keyword evidence="4" id="KW-0648">Protein biosynthesis</keyword>
<accession>A0A059FXD7</accession>
<evidence type="ECO:0000313" key="7">
    <source>
        <dbReference type="EMBL" id="KCZ95272.1"/>
    </source>
</evidence>
<dbReference type="InterPro" id="IPR027417">
    <property type="entry name" value="P-loop_NTPase"/>
</dbReference>
<evidence type="ECO:0000256" key="1">
    <source>
        <dbReference type="ARBA" id="ARBA00004496"/>
    </source>
</evidence>
<dbReference type="GO" id="GO:0004020">
    <property type="term" value="F:adenylylsulfate kinase activity"/>
    <property type="evidence" value="ECO:0007669"/>
    <property type="project" value="UniProtKB-EC"/>
</dbReference>
<dbReference type="Pfam" id="PF00009">
    <property type="entry name" value="GTP_EFTU"/>
    <property type="match status" value="1"/>
</dbReference>
<evidence type="ECO:0000259" key="6">
    <source>
        <dbReference type="PROSITE" id="PS51722"/>
    </source>
</evidence>